<evidence type="ECO:0000259" key="9">
    <source>
        <dbReference type="Pfam" id="PF00593"/>
    </source>
</evidence>
<dbReference type="InterPro" id="IPR039426">
    <property type="entry name" value="TonB-dep_rcpt-like"/>
</dbReference>
<keyword evidence="4" id="KW-0732">Signal</keyword>
<dbReference type="PANTHER" id="PTHR30069">
    <property type="entry name" value="TONB-DEPENDENT OUTER MEMBRANE RECEPTOR"/>
    <property type="match status" value="1"/>
</dbReference>
<reference evidence="11" key="1">
    <citation type="journal article" date="2015" name="Nature">
        <title>Complex archaea that bridge the gap between prokaryotes and eukaryotes.</title>
        <authorList>
            <person name="Spang A."/>
            <person name="Saw J.H."/>
            <person name="Jorgensen S.L."/>
            <person name="Zaremba-Niedzwiedzka K."/>
            <person name="Martijn J."/>
            <person name="Lind A.E."/>
            <person name="van Eijk R."/>
            <person name="Schleper C."/>
            <person name="Guy L."/>
            <person name="Ettema T.J."/>
        </authorList>
    </citation>
    <scope>NUCLEOTIDE SEQUENCE</scope>
</reference>
<sequence length="608" mass="67546">MTLFSKALPLRACTRLSAVTLISSLISVPAFASDTLDGITVTANRMPTENALAPTTVITRADIEKLQIQDLASLLSRFPGIDMTQNGGLGKASGVSIRGTNSDHVLILVDGVKWYSATSGSSALQDFPVSQIDRIEVVRGPRAGLYGSEAIGGVIQIFTKSGSVNKPTPYFSVSAGTKNTLRSSAGVSGGNDTTKYNLGYSYDTTNGINAQKDKNPDHDGYRNQSVSLKVNQQWMESWSTDLNLLRANARNHYDGYSVNKNYVTDSVQQILGLNNNISVNETWSMSFDLSESRDRSQNYADDKITTNYNTRHRYAGWINHLQLNDQHRVNIGLEYENDKIDSSDTYVEDSRDNKAIFVSWEAEVDKNSWLLSARHDDNESFGHETTGTADYGYQLSDDLRLTANAGTGFKTPTFNDLYYPLDGSGYEGNPDLKPEKSTSYGFGVEGTPSWGRWAVNTYKNKIRNLIVWDKSPSNVDVAKIKGIEFEVTTTLANWQVSADASFLQPEDDKTGNVLPRRAKRLANLHLDRNWGDWSTGASWKLRGNSYDDADNDERLGGYGLLDLRVAYKVDPDWTVRLTGQNMLNKDYETVEDYYSLGRTVMLSLSYQP</sequence>
<keyword evidence="3" id="KW-0812">Transmembrane</keyword>
<dbReference type="InterPro" id="IPR000531">
    <property type="entry name" value="Beta-barrel_TonB"/>
</dbReference>
<dbReference type="EMBL" id="LAZR01001118">
    <property type="protein sequence ID" value="KKN50360.1"/>
    <property type="molecule type" value="Genomic_DNA"/>
</dbReference>
<dbReference type="Pfam" id="PF00593">
    <property type="entry name" value="TonB_dep_Rec_b-barrel"/>
    <property type="match status" value="1"/>
</dbReference>
<dbReference type="Gene3D" id="2.170.130.10">
    <property type="entry name" value="TonB-dependent receptor, plug domain"/>
    <property type="match status" value="1"/>
</dbReference>
<evidence type="ECO:0000256" key="7">
    <source>
        <dbReference type="ARBA" id="ARBA00023136"/>
    </source>
</evidence>
<dbReference type="GO" id="GO:0009279">
    <property type="term" value="C:cell outer membrane"/>
    <property type="evidence" value="ECO:0007669"/>
    <property type="project" value="UniProtKB-SubCell"/>
</dbReference>
<evidence type="ECO:0000313" key="11">
    <source>
        <dbReference type="EMBL" id="KKN50360.1"/>
    </source>
</evidence>
<evidence type="ECO:0000256" key="4">
    <source>
        <dbReference type="ARBA" id="ARBA00022729"/>
    </source>
</evidence>
<dbReference type="Pfam" id="PF07715">
    <property type="entry name" value="Plug"/>
    <property type="match status" value="1"/>
</dbReference>
<name>A0A0F9R187_9ZZZZ</name>
<evidence type="ECO:0008006" key="12">
    <source>
        <dbReference type="Google" id="ProtNLM"/>
    </source>
</evidence>
<dbReference type="Gene3D" id="2.40.170.20">
    <property type="entry name" value="TonB-dependent receptor, beta-barrel domain"/>
    <property type="match status" value="1"/>
</dbReference>
<dbReference type="InterPro" id="IPR012910">
    <property type="entry name" value="Plug_dom"/>
</dbReference>
<proteinExistence type="predicted"/>
<evidence type="ECO:0000256" key="6">
    <source>
        <dbReference type="ARBA" id="ARBA00023077"/>
    </source>
</evidence>
<keyword evidence="6" id="KW-0798">TonB box</keyword>
<organism evidence="11">
    <name type="scientific">marine sediment metagenome</name>
    <dbReference type="NCBI Taxonomy" id="412755"/>
    <lineage>
        <taxon>unclassified sequences</taxon>
        <taxon>metagenomes</taxon>
        <taxon>ecological metagenomes</taxon>
    </lineage>
</organism>
<keyword evidence="8" id="KW-0998">Cell outer membrane</keyword>
<accession>A0A0F9R187</accession>
<dbReference type="PANTHER" id="PTHR30069:SF53">
    <property type="entry name" value="COLICIN I RECEPTOR-RELATED"/>
    <property type="match status" value="1"/>
</dbReference>
<protein>
    <recommendedName>
        <fullName evidence="12">TonB-dependent receptor plug domain-containing protein</fullName>
    </recommendedName>
</protein>
<keyword evidence="7" id="KW-0472">Membrane</keyword>
<evidence type="ECO:0000256" key="8">
    <source>
        <dbReference type="ARBA" id="ARBA00023237"/>
    </source>
</evidence>
<dbReference type="AlphaFoldDB" id="A0A0F9R187"/>
<evidence type="ECO:0000256" key="2">
    <source>
        <dbReference type="ARBA" id="ARBA00022448"/>
    </source>
</evidence>
<dbReference type="GO" id="GO:0006811">
    <property type="term" value="P:monoatomic ion transport"/>
    <property type="evidence" value="ECO:0007669"/>
    <property type="project" value="UniProtKB-KW"/>
</dbReference>
<dbReference type="InterPro" id="IPR037066">
    <property type="entry name" value="Plug_dom_sf"/>
</dbReference>
<comment type="subcellular location">
    <subcellularLocation>
        <location evidence="1">Cell outer membrane</location>
        <topology evidence="1">Multi-pass membrane protein</topology>
    </subcellularLocation>
</comment>
<feature type="domain" description="TonB-dependent receptor-like beta-barrel" evidence="9">
    <location>
        <begin position="181"/>
        <end position="581"/>
    </location>
</feature>
<evidence type="ECO:0000256" key="3">
    <source>
        <dbReference type="ARBA" id="ARBA00022692"/>
    </source>
</evidence>
<dbReference type="InterPro" id="IPR036942">
    <property type="entry name" value="Beta-barrel_TonB_sf"/>
</dbReference>
<comment type="caution">
    <text evidence="11">The sequence shown here is derived from an EMBL/GenBank/DDBJ whole genome shotgun (WGS) entry which is preliminary data.</text>
</comment>
<gene>
    <name evidence="11" type="ORF">LCGC14_0633460</name>
</gene>
<keyword evidence="2" id="KW-0813">Transport</keyword>
<dbReference type="CDD" id="cd01347">
    <property type="entry name" value="ligand_gated_channel"/>
    <property type="match status" value="1"/>
</dbReference>
<keyword evidence="5" id="KW-0406">Ion transport</keyword>
<evidence type="ECO:0000259" key="10">
    <source>
        <dbReference type="Pfam" id="PF07715"/>
    </source>
</evidence>
<evidence type="ECO:0000256" key="5">
    <source>
        <dbReference type="ARBA" id="ARBA00023065"/>
    </source>
</evidence>
<dbReference type="PROSITE" id="PS52016">
    <property type="entry name" value="TONB_DEPENDENT_REC_3"/>
    <property type="match status" value="1"/>
</dbReference>
<feature type="domain" description="TonB-dependent receptor plug" evidence="10">
    <location>
        <begin position="50"/>
        <end position="154"/>
    </location>
</feature>
<dbReference type="GO" id="GO:0015889">
    <property type="term" value="P:cobalamin transport"/>
    <property type="evidence" value="ECO:0007669"/>
    <property type="project" value="TreeGrafter"/>
</dbReference>
<evidence type="ECO:0000256" key="1">
    <source>
        <dbReference type="ARBA" id="ARBA00004571"/>
    </source>
</evidence>
<dbReference type="SUPFAM" id="SSF56935">
    <property type="entry name" value="Porins"/>
    <property type="match status" value="1"/>
</dbReference>